<gene>
    <name evidence="6" type="ORF">CSA09_04750</name>
</gene>
<dbReference type="Gene3D" id="1.10.287.480">
    <property type="entry name" value="helix hairpin bin"/>
    <property type="match status" value="1"/>
</dbReference>
<reference evidence="6 7" key="1">
    <citation type="submission" date="2017-10" db="EMBL/GenBank/DDBJ databases">
        <title>Novel microbial diversity and functional potential in the marine mammal oral microbiome.</title>
        <authorList>
            <person name="Dudek N.K."/>
            <person name="Sun C.L."/>
            <person name="Burstein D."/>
            <person name="Kantor R.S."/>
            <person name="Aliaga Goltsman D.S."/>
            <person name="Bik E.M."/>
            <person name="Thomas B.C."/>
            <person name="Banfield J.F."/>
            <person name="Relman D.A."/>
        </authorList>
    </citation>
    <scope>NUCLEOTIDE SEQUENCE [LARGE SCALE GENOMIC DNA]</scope>
    <source>
        <strain evidence="6">DOLJORAL78_50_517</strain>
    </source>
</reference>
<evidence type="ECO:0000256" key="4">
    <source>
        <dbReference type="ARBA" id="ARBA00023186"/>
    </source>
</evidence>
<keyword evidence="1" id="KW-0963">Cytoplasm</keyword>
<dbReference type="EMBL" id="PDTV01000011">
    <property type="protein sequence ID" value="PIE82862.1"/>
    <property type="molecule type" value="Genomic_DNA"/>
</dbReference>
<dbReference type="NCBIfam" id="NF001033">
    <property type="entry name" value="PRK00114.1"/>
    <property type="match status" value="1"/>
</dbReference>
<dbReference type="AlphaFoldDB" id="A0A2G6PEC7"/>
<dbReference type="PANTHER" id="PTHR30111:SF1">
    <property type="entry name" value="33 KDA CHAPERONIN"/>
    <property type="match status" value="1"/>
</dbReference>
<dbReference type="CDD" id="cd00498">
    <property type="entry name" value="Hsp33"/>
    <property type="match status" value="1"/>
</dbReference>
<dbReference type="GO" id="GO:0051082">
    <property type="term" value="F:unfolded protein binding"/>
    <property type="evidence" value="ECO:0007669"/>
    <property type="project" value="InterPro"/>
</dbReference>
<dbReference type="InterPro" id="IPR023212">
    <property type="entry name" value="Hsp33_helix_hairpin_bin_dom_sf"/>
</dbReference>
<keyword evidence="4" id="KW-0143">Chaperone</keyword>
<dbReference type="Gene3D" id="3.55.30.10">
    <property type="entry name" value="Hsp33 domain"/>
    <property type="match status" value="1"/>
</dbReference>
<evidence type="ECO:0000313" key="6">
    <source>
        <dbReference type="EMBL" id="PIE82862.1"/>
    </source>
</evidence>
<dbReference type="GO" id="GO:0005737">
    <property type="term" value="C:cytoplasm"/>
    <property type="evidence" value="ECO:0007669"/>
    <property type="project" value="InterPro"/>
</dbReference>
<evidence type="ECO:0000256" key="5">
    <source>
        <dbReference type="ARBA" id="ARBA00023284"/>
    </source>
</evidence>
<sequence length="290" mass="32455">MSHRDSLHRFLFERLAARGQFIRLDASWQTVLERRDYPPVVRQILGEAMAAAALLSATIKFDGLLTLQIQSQGSLRLLAVQVTSKHTLRGLARWDSDPQPQPLRELCSDGTLVLTIDPGTGHEPYQGMVKLQGDTLAEALEDYFVRSEQLPTRIHLTADTQTAAGLLLQQLPGATSADPDAWNRLGTLAATIQDTELLTLDAPTLIQRLFHEDDLRIFTPESFRFRCNCSRERTAAMLRALGEIELRQILDARTTLHIDCEFCGHRYAFEPIDIAGLSTVLNSTSVKTRH</sequence>
<dbReference type="Gene3D" id="3.90.1280.10">
    <property type="entry name" value="HSP33 redox switch-like"/>
    <property type="match status" value="1"/>
</dbReference>
<organism evidence="6 7">
    <name type="scientific">Candidatus Contendibacter odensensis</name>
    <dbReference type="NCBI Taxonomy" id="1400860"/>
    <lineage>
        <taxon>Bacteria</taxon>
        <taxon>Pseudomonadati</taxon>
        <taxon>Pseudomonadota</taxon>
        <taxon>Gammaproteobacteria</taxon>
        <taxon>Candidatus Competibacteraceae</taxon>
        <taxon>Candidatus Contendibacter</taxon>
    </lineage>
</organism>
<keyword evidence="2" id="KW-0862">Zinc</keyword>
<dbReference type="Proteomes" id="UP000229278">
    <property type="component" value="Unassembled WGS sequence"/>
</dbReference>
<evidence type="ECO:0000256" key="3">
    <source>
        <dbReference type="ARBA" id="ARBA00023157"/>
    </source>
</evidence>
<dbReference type="InterPro" id="IPR016153">
    <property type="entry name" value="Heat_shock_Hsp33_N"/>
</dbReference>
<name>A0A2G6PEC7_9GAMM</name>
<keyword evidence="3" id="KW-1015">Disulfide bond</keyword>
<dbReference type="GO" id="GO:0042026">
    <property type="term" value="P:protein refolding"/>
    <property type="evidence" value="ECO:0007669"/>
    <property type="project" value="TreeGrafter"/>
</dbReference>
<protein>
    <submittedName>
        <fullName evidence="6">Hsp33 family molecular chaperone HslO</fullName>
    </submittedName>
</protein>
<accession>A0A2G6PEC7</accession>
<dbReference type="SUPFAM" id="SSF118352">
    <property type="entry name" value="HSP33 redox switch-like"/>
    <property type="match status" value="1"/>
</dbReference>
<evidence type="ECO:0000313" key="7">
    <source>
        <dbReference type="Proteomes" id="UP000229278"/>
    </source>
</evidence>
<evidence type="ECO:0000256" key="2">
    <source>
        <dbReference type="ARBA" id="ARBA00022833"/>
    </source>
</evidence>
<proteinExistence type="predicted"/>
<keyword evidence="5" id="KW-0676">Redox-active center</keyword>
<dbReference type="PIRSF" id="PIRSF005261">
    <property type="entry name" value="Heat_shock_Hsp33"/>
    <property type="match status" value="1"/>
</dbReference>
<comment type="caution">
    <text evidence="6">The sequence shown here is derived from an EMBL/GenBank/DDBJ whole genome shotgun (WGS) entry which is preliminary data.</text>
</comment>
<dbReference type="Pfam" id="PF01430">
    <property type="entry name" value="HSP33"/>
    <property type="match status" value="1"/>
</dbReference>
<evidence type="ECO:0000256" key="1">
    <source>
        <dbReference type="ARBA" id="ARBA00022490"/>
    </source>
</evidence>
<dbReference type="InterPro" id="IPR000397">
    <property type="entry name" value="Heat_shock_Hsp33"/>
</dbReference>
<dbReference type="GO" id="GO:0044183">
    <property type="term" value="F:protein folding chaperone"/>
    <property type="evidence" value="ECO:0007669"/>
    <property type="project" value="TreeGrafter"/>
</dbReference>
<dbReference type="SUPFAM" id="SSF64397">
    <property type="entry name" value="Hsp33 domain"/>
    <property type="match status" value="1"/>
</dbReference>
<dbReference type="PANTHER" id="PTHR30111">
    <property type="entry name" value="33 KDA CHAPERONIN"/>
    <property type="match status" value="1"/>
</dbReference>
<dbReference type="InterPro" id="IPR016154">
    <property type="entry name" value="Heat_shock_Hsp33_C"/>
</dbReference>